<dbReference type="EMBL" id="CAJFCJ010000013">
    <property type="protein sequence ID" value="CAD5120952.1"/>
    <property type="molecule type" value="Genomic_DNA"/>
</dbReference>
<name>A0A7I8VXI5_9ANNE</name>
<keyword evidence="2" id="KW-1185">Reference proteome</keyword>
<dbReference type="Proteomes" id="UP000549394">
    <property type="component" value="Unassembled WGS sequence"/>
</dbReference>
<accession>A0A7I8VXI5</accession>
<comment type="caution">
    <text evidence="1">The sequence shown here is derived from an EMBL/GenBank/DDBJ whole genome shotgun (WGS) entry which is preliminary data.</text>
</comment>
<protein>
    <submittedName>
        <fullName evidence="1">Uncharacterized protein</fullName>
    </submittedName>
</protein>
<evidence type="ECO:0000313" key="1">
    <source>
        <dbReference type="EMBL" id="CAD5120952.1"/>
    </source>
</evidence>
<dbReference type="AlphaFoldDB" id="A0A7I8VXI5"/>
<gene>
    <name evidence="1" type="ORF">DGYR_LOCUS8959</name>
</gene>
<sequence length="71" mass="8028">MAEHDIGNLEKSLEGIGEVLQRISETLTEFEPVFETMMPRIEILLEQTLNMSTAVIQRLDRTTQNPNAARG</sequence>
<proteinExistence type="predicted"/>
<organism evidence="1 2">
    <name type="scientific">Dimorphilus gyrociliatus</name>
    <dbReference type="NCBI Taxonomy" id="2664684"/>
    <lineage>
        <taxon>Eukaryota</taxon>
        <taxon>Metazoa</taxon>
        <taxon>Spiralia</taxon>
        <taxon>Lophotrochozoa</taxon>
        <taxon>Annelida</taxon>
        <taxon>Polychaeta</taxon>
        <taxon>Polychaeta incertae sedis</taxon>
        <taxon>Dinophilidae</taxon>
        <taxon>Dimorphilus</taxon>
    </lineage>
</organism>
<evidence type="ECO:0000313" key="2">
    <source>
        <dbReference type="Proteomes" id="UP000549394"/>
    </source>
</evidence>
<reference evidence="1 2" key="1">
    <citation type="submission" date="2020-08" db="EMBL/GenBank/DDBJ databases">
        <authorList>
            <person name="Hejnol A."/>
        </authorList>
    </citation>
    <scope>NUCLEOTIDE SEQUENCE [LARGE SCALE GENOMIC DNA]</scope>
</reference>